<accession>A0A511MWP4</accession>
<dbReference type="GO" id="GO:0016787">
    <property type="term" value="F:hydrolase activity"/>
    <property type="evidence" value="ECO:0007669"/>
    <property type="project" value="UniProtKB-KW"/>
</dbReference>
<evidence type="ECO:0000259" key="2">
    <source>
        <dbReference type="Pfam" id="PF00857"/>
    </source>
</evidence>
<name>A0A511MWP4_DEIC1</name>
<dbReference type="AlphaFoldDB" id="A0A511MWP4"/>
<gene>
    <name evidence="3" type="ORF">DC3_06150</name>
</gene>
<organism evidence="3 4">
    <name type="scientific">Deinococcus cellulosilyticus (strain DSM 18568 / NBRC 106333 / KACC 11606 / 5516J-15)</name>
    <dbReference type="NCBI Taxonomy" id="1223518"/>
    <lineage>
        <taxon>Bacteria</taxon>
        <taxon>Thermotogati</taxon>
        <taxon>Deinococcota</taxon>
        <taxon>Deinococci</taxon>
        <taxon>Deinococcales</taxon>
        <taxon>Deinococcaceae</taxon>
        <taxon>Deinococcus</taxon>
    </lineage>
</organism>
<dbReference type="PANTHER" id="PTHR43540">
    <property type="entry name" value="PEROXYUREIDOACRYLATE/UREIDOACRYLATE AMIDOHYDROLASE-RELATED"/>
    <property type="match status" value="1"/>
</dbReference>
<dbReference type="Pfam" id="PF00857">
    <property type="entry name" value="Isochorismatase"/>
    <property type="match status" value="1"/>
</dbReference>
<keyword evidence="4" id="KW-1185">Reference proteome</keyword>
<dbReference type="PANTHER" id="PTHR43540:SF6">
    <property type="entry name" value="ISOCHORISMATASE-LIKE DOMAIN-CONTAINING PROTEIN"/>
    <property type="match status" value="1"/>
</dbReference>
<evidence type="ECO:0000313" key="4">
    <source>
        <dbReference type="Proteomes" id="UP000321306"/>
    </source>
</evidence>
<proteinExistence type="predicted"/>
<reference evidence="3 4" key="1">
    <citation type="submission" date="2019-07" db="EMBL/GenBank/DDBJ databases">
        <title>Whole genome shotgun sequence of Deinococcus cellulosilyticus NBRC 106333.</title>
        <authorList>
            <person name="Hosoyama A."/>
            <person name="Uohara A."/>
            <person name="Ohji S."/>
            <person name="Ichikawa N."/>
        </authorList>
    </citation>
    <scope>NUCLEOTIDE SEQUENCE [LARGE SCALE GENOMIC DNA]</scope>
    <source>
        <strain evidence="3 4">NBRC 106333</strain>
    </source>
</reference>
<evidence type="ECO:0000313" key="3">
    <source>
        <dbReference type="EMBL" id="GEM44980.1"/>
    </source>
</evidence>
<dbReference type="RefSeq" id="WP_146882196.1">
    <property type="nucleotide sequence ID" value="NZ_BJXB01000002.1"/>
</dbReference>
<protein>
    <submittedName>
        <fullName evidence="3">Hydrolase</fullName>
    </submittedName>
</protein>
<dbReference type="InterPro" id="IPR000868">
    <property type="entry name" value="Isochorismatase-like_dom"/>
</dbReference>
<dbReference type="Proteomes" id="UP000321306">
    <property type="component" value="Unassembled WGS sequence"/>
</dbReference>
<dbReference type="Gene3D" id="3.40.50.850">
    <property type="entry name" value="Isochorismatase-like"/>
    <property type="match status" value="1"/>
</dbReference>
<keyword evidence="1 3" id="KW-0378">Hydrolase</keyword>
<evidence type="ECO:0000256" key="1">
    <source>
        <dbReference type="ARBA" id="ARBA00022801"/>
    </source>
</evidence>
<dbReference type="InterPro" id="IPR036380">
    <property type="entry name" value="Isochorismatase-like_sf"/>
</dbReference>
<feature type="domain" description="Isochorismatase-like" evidence="2">
    <location>
        <begin position="3"/>
        <end position="147"/>
    </location>
</feature>
<dbReference type="OrthoDB" id="9785724at2"/>
<comment type="caution">
    <text evidence="3">The sequence shown here is derived from an EMBL/GenBank/DDBJ whole genome shotgun (WGS) entry which is preliminary data.</text>
</comment>
<dbReference type="InterPro" id="IPR050272">
    <property type="entry name" value="Isochorismatase-like_hydrls"/>
</dbReference>
<dbReference type="EMBL" id="BJXB01000002">
    <property type="protein sequence ID" value="GEM44980.1"/>
    <property type="molecule type" value="Genomic_DNA"/>
</dbReference>
<dbReference type="CDD" id="cd01014">
    <property type="entry name" value="nicotinamidase_related"/>
    <property type="match status" value="1"/>
</dbReference>
<dbReference type="SUPFAM" id="SSF52499">
    <property type="entry name" value="Isochorismatase-like hydrolases"/>
    <property type="match status" value="1"/>
</dbReference>
<sequence length="193" mass="22483">MKTALLVIDVQDSFKVLPRWEKRNNPEFEHNLTRLIQEFRAQDLPVIWILHREHDSTDNPFHPEHPAYKLMDFLERRTDEVLFEKTTRNSFTSTGLQQHLTQLGIQHLVVTGIQTEQCCETTTRVAGDLGYRVSFVSEATRTFPIKHWEKEEFISAEDITRATEYHLAGRFATIHTVDSLLEQLQSGKQPVLL</sequence>